<sequence>MSLENTARLPLSDAVTGQLRNAIVTGVWALHERIPAEPVLMEQLGVSRGTLREAIKALAHSGLLEVRRGDGTYVRATSEIHGAVQRAYRNHSDEEVLQVRFGLDTQAARLACTAATEKQVASMRGLLAQRQLAWDAEDAEAWIGADWAFHLTVAEASGNSLLLELYGSFGDVFHGREMAQRLREGFAGCRSAGHEDLVDAIEAGDAEAACDSVHSNLSYCMEWMP</sequence>
<comment type="caution">
    <text evidence="5">The sequence shown here is derived from an EMBL/GenBank/DDBJ whole genome shotgun (WGS) entry which is preliminary data.</text>
</comment>
<dbReference type="SMART" id="SM00345">
    <property type="entry name" value="HTH_GNTR"/>
    <property type="match status" value="1"/>
</dbReference>
<evidence type="ECO:0000256" key="1">
    <source>
        <dbReference type="ARBA" id="ARBA00023015"/>
    </source>
</evidence>
<dbReference type="GO" id="GO:0003677">
    <property type="term" value="F:DNA binding"/>
    <property type="evidence" value="ECO:0007669"/>
    <property type="project" value="UniProtKB-KW"/>
</dbReference>
<name>A0A839QEK5_9MICC</name>
<dbReference type="SMART" id="SM00895">
    <property type="entry name" value="FCD"/>
    <property type="match status" value="1"/>
</dbReference>
<dbReference type="SUPFAM" id="SSF46785">
    <property type="entry name" value="Winged helix' DNA-binding domain"/>
    <property type="match status" value="1"/>
</dbReference>
<dbReference type="Pfam" id="PF07729">
    <property type="entry name" value="FCD"/>
    <property type="match status" value="1"/>
</dbReference>
<dbReference type="PANTHER" id="PTHR43537:SF47">
    <property type="entry name" value="REGULATORY PROTEIN GNTR HTH"/>
    <property type="match status" value="1"/>
</dbReference>
<protein>
    <submittedName>
        <fullName evidence="5">DNA-binding FadR family transcriptional regulator</fullName>
    </submittedName>
</protein>
<dbReference type="InterPro" id="IPR000524">
    <property type="entry name" value="Tscrpt_reg_HTH_GntR"/>
</dbReference>
<dbReference type="CDD" id="cd07377">
    <property type="entry name" value="WHTH_GntR"/>
    <property type="match status" value="1"/>
</dbReference>
<dbReference type="Proteomes" id="UP000523000">
    <property type="component" value="Unassembled WGS sequence"/>
</dbReference>
<accession>A0A839QEK5</accession>
<keyword evidence="2 5" id="KW-0238">DNA-binding</keyword>
<dbReference type="InterPro" id="IPR036388">
    <property type="entry name" value="WH-like_DNA-bd_sf"/>
</dbReference>
<proteinExistence type="predicted"/>
<keyword evidence="6" id="KW-1185">Reference proteome</keyword>
<dbReference type="InterPro" id="IPR008920">
    <property type="entry name" value="TF_FadR/GntR_C"/>
</dbReference>
<dbReference type="InterPro" id="IPR036390">
    <property type="entry name" value="WH_DNA-bd_sf"/>
</dbReference>
<dbReference type="EMBL" id="JACHVS010000001">
    <property type="protein sequence ID" value="MBB2994698.1"/>
    <property type="molecule type" value="Genomic_DNA"/>
</dbReference>
<dbReference type="PANTHER" id="PTHR43537">
    <property type="entry name" value="TRANSCRIPTIONAL REGULATOR, GNTR FAMILY"/>
    <property type="match status" value="1"/>
</dbReference>
<feature type="domain" description="HTH gntR-type" evidence="4">
    <location>
        <begin position="9"/>
        <end position="77"/>
    </location>
</feature>
<organism evidence="5 6">
    <name type="scientific">Paeniglutamicibacter cryotolerans</name>
    <dbReference type="NCBI Taxonomy" id="670079"/>
    <lineage>
        <taxon>Bacteria</taxon>
        <taxon>Bacillati</taxon>
        <taxon>Actinomycetota</taxon>
        <taxon>Actinomycetes</taxon>
        <taxon>Micrococcales</taxon>
        <taxon>Micrococcaceae</taxon>
        <taxon>Paeniglutamicibacter</taxon>
    </lineage>
</organism>
<reference evidence="5 6" key="1">
    <citation type="submission" date="2020-08" db="EMBL/GenBank/DDBJ databases">
        <title>Sequencing the genomes of 1000 actinobacteria strains.</title>
        <authorList>
            <person name="Klenk H.-P."/>
        </authorList>
    </citation>
    <scope>NUCLEOTIDE SEQUENCE [LARGE SCALE GENOMIC DNA]</scope>
    <source>
        <strain evidence="5 6">DSM 22826</strain>
    </source>
</reference>
<dbReference type="SUPFAM" id="SSF48008">
    <property type="entry name" value="GntR ligand-binding domain-like"/>
    <property type="match status" value="1"/>
</dbReference>
<evidence type="ECO:0000313" key="5">
    <source>
        <dbReference type="EMBL" id="MBB2994698.1"/>
    </source>
</evidence>
<evidence type="ECO:0000256" key="2">
    <source>
        <dbReference type="ARBA" id="ARBA00023125"/>
    </source>
</evidence>
<dbReference type="AlphaFoldDB" id="A0A839QEK5"/>
<evidence type="ECO:0000259" key="4">
    <source>
        <dbReference type="PROSITE" id="PS50949"/>
    </source>
</evidence>
<dbReference type="Gene3D" id="1.20.120.530">
    <property type="entry name" value="GntR ligand-binding domain-like"/>
    <property type="match status" value="1"/>
</dbReference>
<evidence type="ECO:0000256" key="3">
    <source>
        <dbReference type="ARBA" id="ARBA00023163"/>
    </source>
</evidence>
<dbReference type="GO" id="GO:0003700">
    <property type="term" value="F:DNA-binding transcription factor activity"/>
    <property type="evidence" value="ECO:0007669"/>
    <property type="project" value="InterPro"/>
</dbReference>
<dbReference type="InterPro" id="IPR011711">
    <property type="entry name" value="GntR_C"/>
</dbReference>
<dbReference type="PROSITE" id="PS50949">
    <property type="entry name" value="HTH_GNTR"/>
    <property type="match status" value="1"/>
</dbReference>
<dbReference type="PRINTS" id="PR00035">
    <property type="entry name" value="HTHGNTR"/>
</dbReference>
<evidence type="ECO:0000313" key="6">
    <source>
        <dbReference type="Proteomes" id="UP000523000"/>
    </source>
</evidence>
<keyword evidence="3" id="KW-0804">Transcription</keyword>
<dbReference type="Pfam" id="PF00392">
    <property type="entry name" value="GntR"/>
    <property type="match status" value="1"/>
</dbReference>
<dbReference type="Gene3D" id="1.10.10.10">
    <property type="entry name" value="Winged helix-like DNA-binding domain superfamily/Winged helix DNA-binding domain"/>
    <property type="match status" value="1"/>
</dbReference>
<dbReference type="RefSeq" id="WP_183510038.1">
    <property type="nucleotide sequence ID" value="NZ_BAABGK010000036.1"/>
</dbReference>
<gene>
    <name evidence="5" type="ORF">E9229_000889</name>
</gene>
<keyword evidence="1" id="KW-0805">Transcription regulation</keyword>